<dbReference type="SUPFAM" id="SSF57424">
    <property type="entry name" value="LDL receptor-like module"/>
    <property type="match status" value="1"/>
</dbReference>
<dbReference type="FunFam" id="4.10.400.10:FF:000014">
    <property type="entry name" value="Relaxin family peptide receptor 1"/>
    <property type="match status" value="1"/>
</dbReference>
<dbReference type="AlphaFoldDB" id="A0ABD1JQF0"/>
<comment type="caution">
    <text evidence="2">Lacks conserved residue(s) required for the propagation of feature annotation.</text>
</comment>
<dbReference type="PROSITE" id="PS50068">
    <property type="entry name" value="LDLRA_2"/>
    <property type="match status" value="1"/>
</dbReference>
<evidence type="ECO:0000313" key="3">
    <source>
        <dbReference type="EMBL" id="KAL2089092.1"/>
    </source>
</evidence>
<reference evidence="3 4" key="1">
    <citation type="submission" date="2024-09" db="EMBL/GenBank/DDBJ databases">
        <title>A chromosome-level genome assembly of Gray's grenadier anchovy, Coilia grayii.</title>
        <authorList>
            <person name="Fu Z."/>
        </authorList>
    </citation>
    <scope>NUCLEOTIDE SEQUENCE [LARGE SCALE GENOMIC DNA]</scope>
    <source>
        <strain evidence="3">G4</strain>
        <tissue evidence="3">Muscle</tissue>
    </source>
</reference>
<evidence type="ECO:0000256" key="2">
    <source>
        <dbReference type="PROSITE-ProRule" id="PRU00124"/>
    </source>
</evidence>
<dbReference type="Gene3D" id="4.10.400.10">
    <property type="entry name" value="Low-density Lipoprotein Receptor"/>
    <property type="match status" value="1"/>
</dbReference>
<proteinExistence type="predicted"/>
<evidence type="ECO:0000256" key="1">
    <source>
        <dbReference type="ARBA" id="ARBA00023157"/>
    </source>
</evidence>
<dbReference type="EMBL" id="JBHFQA010000013">
    <property type="protein sequence ID" value="KAL2089092.1"/>
    <property type="molecule type" value="Genomic_DNA"/>
</dbReference>
<dbReference type="InterPro" id="IPR036055">
    <property type="entry name" value="LDL_receptor-like_sf"/>
</dbReference>
<comment type="caution">
    <text evidence="3">The sequence shown here is derived from an EMBL/GenBank/DDBJ whole genome shotgun (WGS) entry which is preliminary data.</text>
</comment>
<dbReference type="CDD" id="cd00112">
    <property type="entry name" value="LDLa"/>
    <property type="match status" value="1"/>
</dbReference>
<evidence type="ECO:0000313" key="4">
    <source>
        <dbReference type="Proteomes" id="UP001591681"/>
    </source>
</evidence>
<name>A0ABD1JQF0_9TELE</name>
<feature type="disulfide bond" evidence="2">
    <location>
        <begin position="71"/>
        <end position="86"/>
    </location>
</feature>
<sequence>MSSLYKIFAYRGYIPITWSVTKQQHIWQAKQWNEMPLVLGVSNVSEEQSQCPLGYFPCGNLTLCLPQLLHCNGVDDCGNQADEENCVHICQGRNTVLPLFDGFALKTPLYRQLGFRELQQRHATPRHPQPPR</sequence>
<keyword evidence="4" id="KW-1185">Reference proteome</keyword>
<organism evidence="3 4">
    <name type="scientific">Coilia grayii</name>
    <name type="common">Gray's grenadier anchovy</name>
    <dbReference type="NCBI Taxonomy" id="363190"/>
    <lineage>
        <taxon>Eukaryota</taxon>
        <taxon>Metazoa</taxon>
        <taxon>Chordata</taxon>
        <taxon>Craniata</taxon>
        <taxon>Vertebrata</taxon>
        <taxon>Euteleostomi</taxon>
        <taxon>Actinopterygii</taxon>
        <taxon>Neopterygii</taxon>
        <taxon>Teleostei</taxon>
        <taxon>Clupei</taxon>
        <taxon>Clupeiformes</taxon>
        <taxon>Clupeoidei</taxon>
        <taxon>Engraulidae</taxon>
        <taxon>Coilinae</taxon>
        <taxon>Coilia</taxon>
    </lineage>
</organism>
<keyword evidence="1 2" id="KW-1015">Disulfide bond</keyword>
<protein>
    <submittedName>
        <fullName evidence="3">Uncharacterized protein</fullName>
    </submittedName>
</protein>
<dbReference type="SMART" id="SM00192">
    <property type="entry name" value="LDLa"/>
    <property type="match status" value="1"/>
</dbReference>
<dbReference type="Proteomes" id="UP001591681">
    <property type="component" value="Unassembled WGS sequence"/>
</dbReference>
<gene>
    <name evidence="3" type="ORF">ACEWY4_015991</name>
</gene>
<accession>A0ABD1JQF0</accession>
<dbReference type="Pfam" id="PF00057">
    <property type="entry name" value="Ldl_recept_a"/>
    <property type="match status" value="1"/>
</dbReference>
<dbReference type="InterPro" id="IPR002172">
    <property type="entry name" value="LDrepeatLR_classA_rpt"/>
</dbReference>